<dbReference type="Proteomes" id="UP000805614">
    <property type="component" value="Unassembled WGS sequence"/>
</dbReference>
<dbReference type="InterPro" id="IPR002937">
    <property type="entry name" value="Amino_oxidase"/>
</dbReference>
<dbReference type="Gene3D" id="3.50.50.60">
    <property type="entry name" value="FAD/NAD(P)-binding domain"/>
    <property type="match status" value="1"/>
</dbReference>
<dbReference type="Gene3D" id="3.90.660.20">
    <property type="entry name" value="Protoporphyrinogen oxidase, mitochondrial, domain 2"/>
    <property type="match status" value="1"/>
</dbReference>
<dbReference type="SUPFAM" id="SSF54373">
    <property type="entry name" value="FAD-linked reductases, C-terminal domain"/>
    <property type="match status" value="1"/>
</dbReference>
<evidence type="ECO:0000259" key="1">
    <source>
        <dbReference type="Pfam" id="PF01593"/>
    </source>
</evidence>
<name>A0ABR7LUC5_9ACTN</name>
<dbReference type="SUPFAM" id="SSF51905">
    <property type="entry name" value="FAD/NAD(P)-binding domain"/>
    <property type="match status" value="1"/>
</dbReference>
<dbReference type="Pfam" id="PF01593">
    <property type="entry name" value="Amino_oxidase"/>
    <property type="match status" value="1"/>
</dbReference>
<keyword evidence="3" id="KW-1185">Reference proteome</keyword>
<organism evidence="2 3">
    <name type="scientific">Actinomadura alba</name>
    <dbReference type="NCBI Taxonomy" id="406431"/>
    <lineage>
        <taxon>Bacteria</taxon>
        <taxon>Bacillati</taxon>
        <taxon>Actinomycetota</taxon>
        <taxon>Actinomycetes</taxon>
        <taxon>Streptosporangiales</taxon>
        <taxon>Thermomonosporaceae</taxon>
        <taxon>Actinomadura</taxon>
    </lineage>
</organism>
<comment type="caution">
    <text evidence="2">The sequence shown here is derived from an EMBL/GenBank/DDBJ whole genome shotgun (WGS) entry which is preliminary data.</text>
</comment>
<gene>
    <name evidence="2" type="ORF">HKK74_23355</name>
</gene>
<dbReference type="Gene3D" id="1.10.3110.10">
    <property type="entry name" value="protoporphyrinogen ix oxidase, domain 3"/>
    <property type="match status" value="1"/>
</dbReference>
<reference evidence="2 3" key="1">
    <citation type="submission" date="2020-06" db="EMBL/GenBank/DDBJ databases">
        <title>Actinomadura xiongansis sp. nov., isolated from soil of Baiyangdian.</title>
        <authorList>
            <person name="Zhang X."/>
        </authorList>
    </citation>
    <scope>NUCLEOTIDE SEQUENCE [LARGE SCALE GENOMIC DNA]</scope>
    <source>
        <strain evidence="2 3">HBUM206468</strain>
    </source>
</reference>
<dbReference type="PANTHER" id="PTHR42923">
    <property type="entry name" value="PROTOPORPHYRINOGEN OXIDASE"/>
    <property type="match status" value="1"/>
</dbReference>
<protein>
    <submittedName>
        <fullName evidence="2">FAD-dependent oxidoreductase</fullName>
    </submittedName>
</protein>
<evidence type="ECO:0000313" key="2">
    <source>
        <dbReference type="EMBL" id="MBC6468411.1"/>
    </source>
</evidence>
<dbReference type="InterPro" id="IPR050464">
    <property type="entry name" value="Zeta_carotene_desat/Oxidored"/>
</dbReference>
<proteinExistence type="predicted"/>
<dbReference type="InterPro" id="IPR036188">
    <property type="entry name" value="FAD/NAD-bd_sf"/>
</dbReference>
<dbReference type="EMBL" id="JABVEC010000018">
    <property type="protein sequence ID" value="MBC6468411.1"/>
    <property type="molecule type" value="Genomic_DNA"/>
</dbReference>
<dbReference type="RefSeq" id="WP_187245416.1">
    <property type="nucleotide sequence ID" value="NZ_BAAAOK010000015.1"/>
</dbReference>
<accession>A0ABR7LUC5</accession>
<feature type="domain" description="Amine oxidase" evidence="1">
    <location>
        <begin position="13"/>
        <end position="433"/>
    </location>
</feature>
<sequence length="439" mass="47637">MTDIDVAVIGAGISGLAAAFRLRAAGRSAEVFEAEETPGGRMRSRRHDGHVIDAGTQTLATHGYSGTWRLIRDVGMSDEEVPAVKGLVAVWRNQRAHPGVGHWRGALNGAGLSVGGNMALTRLMASLMASMRRYDVRRPGDSPLGVTTVTEFGSRHRRELFDYVLRPAVETAWGWSPERSCIAPLISTMLATRGLMGWRTYRGGMDALAVRLAERVPVHTGRPLEEVKESSGSSRLVFADGQSLTARSVVLAVPAPVALSLYPSMPADERRFLRQATYAPMIRVSCLLESPLEPGCRNVYTLMLPDCEDGVLSGMTFEQNKISDRVPAGRGLITLLSTPRMTAELIDRPDDEVVQRLLPRAETYVPGLGAQCHESFVHRFRHAAPEATPAAVALHGEFMNRPARAVEYAGDWVHLRPSSESAVQSAELAVSRVQAAAGD</sequence>
<evidence type="ECO:0000313" key="3">
    <source>
        <dbReference type="Proteomes" id="UP000805614"/>
    </source>
</evidence>